<keyword evidence="3" id="KW-1185">Reference proteome</keyword>
<gene>
    <name evidence="2" type="ORF">ACFQE1_20010</name>
</gene>
<dbReference type="EMBL" id="JBHSWU010001253">
    <property type="protein sequence ID" value="MFC6726608.1"/>
    <property type="molecule type" value="Genomic_DNA"/>
</dbReference>
<feature type="transmembrane region" description="Helical" evidence="1">
    <location>
        <begin position="12"/>
        <end position="31"/>
    </location>
</feature>
<keyword evidence="1" id="KW-0472">Membrane</keyword>
<keyword evidence="1" id="KW-1133">Transmembrane helix</keyword>
<organism evidence="2 3">
    <name type="scientific">Halobium palmae</name>
    <dbReference type="NCBI Taxonomy" id="1776492"/>
    <lineage>
        <taxon>Archaea</taxon>
        <taxon>Methanobacteriati</taxon>
        <taxon>Methanobacteriota</taxon>
        <taxon>Stenosarchaea group</taxon>
        <taxon>Halobacteria</taxon>
        <taxon>Halobacteriales</taxon>
        <taxon>Haloferacaceae</taxon>
        <taxon>Halobium</taxon>
    </lineage>
</organism>
<protein>
    <submittedName>
        <fullName evidence="2">Uncharacterized protein</fullName>
    </submittedName>
</protein>
<comment type="caution">
    <text evidence="2">The sequence shown here is derived from an EMBL/GenBank/DDBJ whole genome shotgun (WGS) entry which is preliminary data.</text>
</comment>
<dbReference type="Proteomes" id="UP001596328">
    <property type="component" value="Unassembled WGS sequence"/>
</dbReference>
<reference evidence="2 3" key="1">
    <citation type="journal article" date="2019" name="Int. J. Syst. Evol. Microbiol.">
        <title>The Global Catalogue of Microorganisms (GCM) 10K type strain sequencing project: providing services to taxonomists for standard genome sequencing and annotation.</title>
        <authorList>
            <consortium name="The Broad Institute Genomics Platform"/>
            <consortium name="The Broad Institute Genome Sequencing Center for Infectious Disease"/>
            <person name="Wu L."/>
            <person name="Ma J."/>
        </authorList>
    </citation>
    <scope>NUCLEOTIDE SEQUENCE [LARGE SCALE GENOMIC DNA]</scope>
    <source>
        <strain evidence="2 3">NBRC 111368</strain>
    </source>
</reference>
<dbReference type="AlphaFoldDB" id="A0ABD5S4G9"/>
<evidence type="ECO:0000256" key="1">
    <source>
        <dbReference type="SAM" id="Phobius"/>
    </source>
</evidence>
<feature type="transmembrane region" description="Helical" evidence="1">
    <location>
        <begin position="37"/>
        <end position="56"/>
    </location>
</feature>
<evidence type="ECO:0000313" key="3">
    <source>
        <dbReference type="Proteomes" id="UP001596328"/>
    </source>
</evidence>
<feature type="non-terminal residue" evidence="2">
    <location>
        <position position="1"/>
    </location>
</feature>
<evidence type="ECO:0000313" key="2">
    <source>
        <dbReference type="EMBL" id="MFC6726608.1"/>
    </source>
</evidence>
<sequence length="64" mass="6844">DEEREAANLRLRIGFVLLVGLSAGLVSLQASPTPLQFVGAVLAGLVVGALLILWLVRSYRKSLL</sequence>
<name>A0ABD5S4G9_9EURY</name>
<accession>A0ABD5S4G9</accession>
<proteinExistence type="predicted"/>
<keyword evidence="1" id="KW-0812">Transmembrane</keyword>